<gene>
    <name evidence="2" type="ORF">LY89DRAFT_686495</name>
</gene>
<name>A0A194X3X1_MOLSC</name>
<keyword evidence="1" id="KW-0472">Membrane</keyword>
<keyword evidence="1" id="KW-0812">Transmembrane</keyword>
<dbReference type="GeneID" id="28825024"/>
<evidence type="ECO:0000256" key="1">
    <source>
        <dbReference type="SAM" id="Phobius"/>
    </source>
</evidence>
<dbReference type="Proteomes" id="UP000070700">
    <property type="component" value="Unassembled WGS sequence"/>
</dbReference>
<dbReference type="EMBL" id="KQ947419">
    <property type="protein sequence ID" value="KUJ14880.1"/>
    <property type="molecule type" value="Genomic_DNA"/>
</dbReference>
<proteinExistence type="predicted"/>
<keyword evidence="1" id="KW-1133">Transmembrane helix</keyword>
<dbReference type="KEGG" id="psco:LY89DRAFT_686495"/>
<dbReference type="AlphaFoldDB" id="A0A194X3X1"/>
<organism evidence="2 3">
    <name type="scientific">Mollisia scopiformis</name>
    <name type="common">Conifer needle endophyte fungus</name>
    <name type="synonym">Phialocephala scopiformis</name>
    <dbReference type="NCBI Taxonomy" id="149040"/>
    <lineage>
        <taxon>Eukaryota</taxon>
        <taxon>Fungi</taxon>
        <taxon>Dikarya</taxon>
        <taxon>Ascomycota</taxon>
        <taxon>Pezizomycotina</taxon>
        <taxon>Leotiomycetes</taxon>
        <taxon>Helotiales</taxon>
        <taxon>Mollisiaceae</taxon>
        <taxon>Mollisia</taxon>
    </lineage>
</organism>
<sequence>MAIKLWFLRCRPILDEVASAFQPSILMVIVVAFPVLVKAIGGYVDYSIATIGAHFFSNWLAQAQSSESRRLLAS</sequence>
<reference evidence="2 3" key="1">
    <citation type="submission" date="2015-10" db="EMBL/GenBank/DDBJ databases">
        <title>Full genome of DAOMC 229536 Phialocephala scopiformis, a fungal endophyte of spruce producing the potent anti-insectan compound rugulosin.</title>
        <authorList>
            <consortium name="DOE Joint Genome Institute"/>
            <person name="Walker A.K."/>
            <person name="Frasz S.L."/>
            <person name="Seifert K.A."/>
            <person name="Miller J.D."/>
            <person name="Mondo S.J."/>
            <person name="Labutti K."/>
            <person name="Lipzen A."/>
            <person name="Dockter R."/>
            <person name="Kennedy M."/>
            <person name="Grigoriev I.V."/>
            <person name="Spatafora J.W."/>
        </authorList>
    </citation>
    <scope>NUCLEOTIDE SEQUENCE [LARGE SCALE GENOMIC DNA]</scope>
    <source>
        <strain evidence="2 3">CBS 120377</strain>
    </source>
</reference>
<dbReference type="RefSeq" id="XP_018069235.1">
    <property type="nucleotide sequence ID" value="XM_018215298.1"/>
</dbReference>
<dbReference type="InParanoid" id="A0A194X3X1"/>
<protein>
    <submittedName>
        <fullName evidence="2">Uncharacterized protein</fullName>
    </submittedName>
</protein>
<evidence type="ECO:0000313" key="3">
    <source>
        <dbReference type="Proteomes" id="UP000070700"/>
    </source>
</evidence>
<feature type="transmembrane region" description="Helical" evidence="1">
    <location>
        <begin position="20"/>
        <end position="37"/>
    </location>
</feature>
<accession>A0A194X3X1</accession>
<keyword evidence="3" id="KW-1185">Reference proteome</keyword>
<evidence type="ECO:0000313" key="2">
    <source>
        <dbReference type="EMBL" id="KUJ14880.1"/>
    </source>
</evidence>